<protein>
    <submittedName>
        <fullName evidence="1">Uncharacterized protein</fullName>
    </submittedName>
</protein>
<accession>A0A6G1HNQ1</accession>
<dbReference type="Proteomes" id="UP000799640">
    <property type="component" value="Unassembled WGS sequence"/>
</dbReference>
<keyword evidence="2" id="KW-1185">Reference proteome</keyword>
<sequence length="170" mass="18663">MRVASFLCLDRKRRDESERRQPPQRLHTAYWCSGCGGVQAPIIGYTSTTGKWEPVSCFTNSALSITNTYRTFSSSLAGCCLYGLTSCATPAVCMGSQILFLDGISYATVTCSYPSVCHTVVVHSDLDDLSPRLIYACLTENKAAFRKFPDITNGRPAFHEVPRIGSTSQK</sequence>
<dbReference type="EMBL" id="ML996703">
    <property type="protein sequence ID" value="KAF2397385.1"/>
    <property type="molecule type" value="Genomic_DNA"/>
</dbReference>
<name>A0A6G1HNQ1_9PEZI</name>
<gene>
    <name evidence="1" type="ORF">EJ06DRAFT_147232</name>
</gene>
<organism evidence="1 2">
    <name type="scientific">Trichodelitschia bisporula</name>
    <dbReference type="NCBI Taxonomy" id="703511"/>
    <lineage>
        <taxon>Eukaryota</taxon>
        <taxon>Fungi</taxon>
        <taxon>Dikarya</taxon>
        <taxon>Ascomycota</taxon>
        <taxon>Pezizomycotina</taxon>
        <taxon>Dothideomycetes</taxon>
        <taxon>Dothideomycetes incertae sedis</taxon>
        <taxon>Phaeotrichales</taxon>
        <taxon>Phaeotrichaceae</taxon>
        <taxon>Trichodelitschia</taxon>
    </lineage>
</organism>
<dbReference type="AlphaFoldDB" id="A0A6G1HNQ1"/>
<reference evidence="1" key="1">
    <citation type="journal article" date="2020" name="Stud. Mycol.">
        <title>101 Dothideomycetes genomes: a test case for predicting lifestyles and emergence of pathogens.</title>
        <authorList>
            <person name="Haridas S."/>
            <person name="Albert R."/>
            <person name="Binder M."/>
            <person name="Bloem J."/>
            <person name="Labutti K."/>
            <person name="Salamov A."/>
            <person name="Andreopoulos B."/>
            <person name="Baker S."/>
            <person name="Barry K."/>
            <person name="Bills G."/>
            <person name="Bluhm B."/>
            <person name="Cannon C."/>
            <person name="Castanera R."/>
            <person name="Culley D."/>
            <person name="Daum C."/>
            <person name="Ezra D."/>
            <person name="Gonzalez J."/>
            <person name="Henrissat B."/>
            <person name="Kuo A."/>
            <person name="Liang C."/>
            <person name="Lipzen A."/>
            <person name="Lutzoni F."/>
            <person name="Magnuson J."/>
            <person name="Mondo S."/>
            <person name="Nolan M."/>
            <person name="Ohm R."/>
            <person name="Pangilinan J."/>
            <person name="Park H.-J."/>
            <person name="Ramirez L."/>
            <person name="Alfaro M."/>
            <person name="Sun H."/>
            <person name="Tritt A."/>
            <person name="Yoshinaga Y."/>
            <person name="Zwiers L.-H."/>
            <person name="Turgeon B."/>
            <person name="Goodwin S."/>
            <person name="Spatafora J."/>
            <person name="Crous P."/>
            <person name="Grigoriev I."/>
        </authorList>
    </citation>
    <scope>NUCLEOTIDE SEQUENCE</scope>
    <source>
        <strain evidence="1">CBS 262.69</strain>
    </source>
</reference>
<evidence type="ECO:0000313" key="2">
    <source>
        <dbReference type="Proteomes" id="UP000799640"/>
    </source>
</evidence>
<evidence type="ECO:0000313" key="1">
    <source>
        <dbReference type="EMBL" id="KAF2397385.1"/>
    </source>
</evidence>
<proteinExistence type="predicted"/>